<reference evidence="3" key="1">
    <citation type="submission" date="2020-03" db="EMBL/GenBank/DDBJ databases">
        <title>The deep terrestrial virosphere.</title>
        <authorList>
            <person name="Holmfeldt K."/>
            <person name="Nilsson E."/>
            <person name="Simone D."/>
            <person name="Lopez-Fernandez M."/>
            <person name="Wu X."/>
            <person name="de Brujin I."/>
            <person name="Lundin D."/>
            <person name="Andersson A."/>
            <person name="Bertilsson S."/>
            <person name="Dopson M."/>
        </authorList>
    </citation>
    <scope>NUCLEOTIDE SEQUENCE</scope>
    <source>
        <strain evidence="6">MM415A00093</strain>
        <strain evidence="4">MM415B00143</strain>
        <strain evidence="3">TM448A00087</strain>
        <strain evidence="5">TM448B00099</strain>
    </source>
</reference>
<accession>A0A6H1Z889</accession>
<evidence type="ECO:0000256" key="1">
    <source>
        <dbReference type="SAM" id="Coils"/>
    </source>
</evidence>
<feature type="region of interest" description="Disordered" evidence="2">
    <location>
        <begin position="168"/>
        <end position="219"/>
    </location>
</feature>
<evidence type="ECO:0000313" key="3">
    <source>
        <dbReference type="EMBL" id="QJA44096.1"/>
    </source>
</evidence>
<keyword evidence="1" id="KW-0175">Coiled coil</keyword>
<dbReference type="AlphaFoldDB" id="A0A6H1Z889"/>
<evidence type="ECO:0000313" key="6">
    <source>
        <dbReference type="EMBL" id="QJI04582.1"/>
    </source>
</evidence>
<protein>
    <submittedName>
        <fullName evidence="3">Uncharacterized protein</fullName>
    </submittedName>
</protein>
<dbReference type="EMBL" id="MT141577">
    <property type="protein sequence ID" value="QJA67932.1"/>
    <property type="molecule type" value="Genomic_DNA"/>
</dbReference>
<feature type="region of interest" description="Disordered" evidence="2">
    <location>
        <begin position="1"/>
        <end position="20"/>
    </location>
</feature>
<name>A0A6H1Z889_9ZZZZ</name>
<dbReference type="EMBL" id="MT143973">
    <property type="protein sequence ID" value="QJA44096.1"/>
    <property type="molecule type" value="Genomic_DNA"/>
</dbReference>
<dbReference type="EMBL" id="MT145187">
    <property type="protein sequence ID" value="QJI04582.1"/>
    <property type="molecule type" value="Genomic_DNA"/>
</dbReference>
<evidence type="ECO:0000256" key="2">
    <source>
        <dbReference type="SAM" id="MobiDB-lite"/>
    </source>
</evidence>
<feature type="coiled-coil region" evidence="1">
    <location>
        <begin position="56"/>
        <end position="83"/>
    </location>
</feature>
<proteinExistence type="predicted"/>
<feature type="compositionally biased region" description="Basic and acidic residues" evidence="2">
    <location>
        <begin position="7"/>
        <end position="19"/>
    </location>
</feature>
<dbReference type="EMBL" id="MT144589">
    <property type="protein sequence ID" value="QJH93536.1"/>
    <property type="molecule type" value="Genomic_DNA"/>
</dbReference>
<organism evidence="3">
    <name type="scientific">viral metagenome</name>
    <dbReference type="NCBI Taxonomy" id="1070528"/>
    <lineage>
        <taxon>unclassified sequences</taxon>
        <taxon>metagenomes</taxon>
        <taxon>organismal metagenomes</taxon>
    </lineage>
</organism>
<evidence type="ECO:0000313" key="4">
    <source>
        <dbReference type="EMBL" id="QJA67932.1"/>
    </source>
</evidence>
<gene>
    <name evidence="6" type="ORF">MM415A00093_0075</name>
    <name evidence="4" type="ORF">MM415B00143_0083</name>
    <name evidence="3" type="ORF">TM448A00087_0029</name>
    <name evidence="5" type="ORF">TM448B00099_0012</name>
</gene>
<evidence type="ECO:0000313" key="5">
    <source>
        <dbReference type="EMBL" id="QJH93536.1"/>
    </source>
</evidence>
<sequence length="219" mass="25286">MPIKVFGDFEKNERGKPRSDYPGWYYEGRRHLEDLEDQVRARERALDMEAVSPEKKGEFREALKREKERLDKIRETVPKLEGEAKDRIHRLSKDLGGQISDAQYTRTDMMLGLADIHGEAERMSKKKMEIKSEDEAALAKELNIKIVDGKISRTDKERMWKVARKALGESTNTEALRRERDSRSGEIKSALKRQAKEIGTAKRRGRPVRPKVETPPVEG</sequence>
<feature type="compositionally biased region" description="Basic and acidic residues" evidence="2">
    <location>
        <begin position="175"/>
        <end position="186"/>
    </location>
</feature>